<dbReference type="GO" id="GO:0005737">
    <property type="term" value="C:cytoplasm"/>
    <property type="evidence" value="ECO:0007669"/>
    <property type="project" value="UniProtKB-SubCell"/>
</dbReference>
<dbReference type="InterPro" id="IPR035461">
    <property type="entry name" value="GmhA/DiaA"/>
</dbReference>
<dbReference type="Gene3D" id="3.40.50.10490">
    <property type="entry name" value="Glucose-6-phosphate isomerase like protein, domain 1"/>
    <property type="match status" value="1"/>
</dbReference>
<dbReference type="HAMAP" id="MF_00067">
    <property type="entry name" value="GmhA"/>
    <property type="match status" value="1"/>
</dbReference>
<dbReference type="AlphaFoldDB" id="A0A498RDA9"/>
<evidence type="ECO:0000256" key="6">
    <source>
        <dbReference type="ARBA" id="ARBA00022833"/>
    </source>
</evidence>
<feature type="binding site" evidence="9">
    <location>
        <position position="167"/>
    </location>
    <ligand>
        <name>Zn(2+)</name>
        <dbReference type="ChEBI" id="CHEBI:29105"/>
    </ligand>
</feature>
<evidence type="ECO:0000256" key="5">
    <source>
        <dbReference type="ARBA" id="ARBA00022723"/>
    </source>
</evidence>
<dbReference type="PANTHER" id="PTHR30390:SF6">
    <property type="entry name" value="DNAA INITIATOR-ASSOCIATING PROTEIN DIAA"/>
    <property type="match status" value="1"/>
</dbReference>
<reference evidence="11 12" key="1">
    <citation type="submission" date="2018-06" db="EMBL/GenBank/DDBJ databases">
        <authorList>
            <person name="Strepis N."/>
        </authorList>
    </citation>
    <scope>NUCLEOTIDE SEQUENCE [LARGE SCALE GENOMIC DNA]</scope>
    <source>
        <strain evidence="11">LUCI</strain>
    </source>
</reference>
<dbReference type="GO" id="GO:0008270">
    <property type="term" value="F:zinc ion binding"/>
    <property type="evidence" value="ECO:0007669"/>
    <property type="project" value="UniProtKB-UniRule"/>
</dbReference>
<comment type="subcellular location">
    <subcellularLocation>
        <location evidence="2 9">Cytoplasm</location>
    </subcellularLocation>
</comment>
<dbReference type="Pfam" id="PF13580">
    <property type="entry name" value="SIS_2"/>
    <property type="match status" value="1"/>
</dbReference>
<accession>A0A498RDA9</accession>
<evidence type="ECO:0000256" key="7">
    <source>
        <dbReference type="ARBA" id="ARBA00023235"/>
    </source>
</evidence>
<feature type="binding site" evidence="9">
    <location>
        <position position="175"/>
    </location>
    <ligand>
        <name>Zn(2+)</name>
        <dbReference type="ChEBI" id="CHEBI:29105"/>
    </ligand>
</feature>
<keyword evidence="12" id="KW-1185">Reference proteome</keyword>
<dbReference type="InterPro" id="IPR001347">
    <property type="entry name" value="SIS_dom"/>
</dbReference>
<comment type="miscellaneous">
    <text evidence="9">The reaction produces a racemic mixture of D-glycero-alpha-D-manno-heptose 7-phosphate and D-glycero-beta-D-manno-heptose 7-phosphate.</text>
</comment>
<dbReference type="InterPro" id="IPR004515">
    <property type="entry name" value="Phosphoheptose_Isoase"/>
</dbReference>
<evidence type="ECO:0000256" key="8">
    <source>
        <dbReference type="ARBA" id="ARBA00023277"/>
    </source>
</evidence>
<comment type="catalytic activity">
    <reaction evidence="1 9">
        <text>2 D-sedoheptulose 7-phosphate = D-glycero-alpha-D-manno-heptose 7-phosphate + D-glycero-beta-D-manno-heptose 7-phosphate</text>
        <dbReference type="Rhea" id="RHEA:27489"/>
        <dbReference type="ChEBI" id="CHEBI:57483"/>
        <dbReference type="ChEBI" id="CHEBI:60203"/>
        <dbReference type="ChEBI" id="CHEBI:60204"/>
        <dbReference type="EC" id="5.3.1.28"/>
    </reaction>
</comment>
<dbReference type="PANTHER" id="PTHR30390">
    <property type="entry name" value="SEDOHEPTULOSE 7-PHOSPHATE ISOMERASE / DNAA INITIATOR-ASSOCIATING FACTOR FOR REPLICATION INITIATION"/>
    <property type="match status" value="1"/>
</dbReference>
<proteinExistence type="inferred from homology"/>
<feature type="binding site" evidence="9">
    <location>
        <position position="167"/>
    </location>
    <ligand>
        <name>substrate</name>
    </ligand>
</feature>
<feature type="binding site" evidence="9">
    <location>
        <begin position="47"/>
        <end position="49"/>
    </location>
    <ligand>
        <name>substrate</name>
    </ligand>
</feature>
<evidence type="ECO:0000256" key="9">
    <source>
        <dbReference type="HAMAP-Rule" id="MF_00067"/>
    </source>
</evidence>
<dbReference type="GO" id="GO:2001061">
    <property type="term" value="P:D-glycero-D-manno-heptose 7-phosphate biosynthetic process"/>
    <property type="evidence" value="ECO:0007669"/>
    <property type="project" value="UniProtKB-UniPathway"/>
</dbReference>
<evidence type="ECO:0000256" key="4">
    <source>
        <dbReference type="ARBA" id="ARBA00022490"/>
    </source>
</evidence>
<sequence length="184" mass="19699">MLVKSLLNDHIQTIRQFDEELLDAISRFADRCRSALNGGGTVFFMGNGGSAADSQHLAAELVGRFQRERKGLPSVALTTDTSILTSVGNDYGFDRVFARQVEALVKAGDVVVGFSTSGNSANVIAAFKMAKEQGAFTVGMTGRKGGAMRELCDLCLCVPSDTTARIQEAHITIGHIVCELIEEV</sequence>
<organism evidence="11 12">
    <name type="scientific">Lucifera butyrica</name>
    <dbReference type="NCBI Taxonomy" id="1351585"/>
    <lineage>
        <taxon>Bacteria</taxon>
        <taxon>Bacillati</taxon>
        <taxon>Bacillota</taxon>
        <taxon>Negativicutes</taxon>
        <taxon>Veillonellales</taxon>
        <taxon>Veillonellaceae</taxon>
        <taxon>Lucifera</taxon>
    </lineage>
</organism>
<comment type="similarity">
    <text evidence="3 9">Belongs to the SIS family. GmhA subfamily.</text>
</comment>
<dbReference type="EC" id="5.3.1.28" evidence="9"/>
<feature type="binding site" evidence="9">
    <location>
        <begin position="115"/>
        <end position="117"/>
    </location>
    <ligand>
        <name>substrate</name>
    </ligand>
</feature>
<comment type="cofactor">
    <cofactor evidence="9">
        <name>Zn(2+)</name>
        <dbReference type="ChEBI" id="CHEBI:29105"/>
    </cofactor>
    <text evidence="9">Binds 1 zinc ion per subunit.</text>
</comment>
<keyword evidence="4 9" id="KW-0963">Cytoplasm</keyword>
<dbReference type="GO" id="GO:0005975">
    <property type="term" value="P:carbohydrate metabolic process"/>
    <property type="evidence" value="ECO:0007669"/>
    <property type="project" value="UniProtKB-UniRule"/>
</dbReference>
<dbReference type="UniPathway" id="UPA00041">
    <property type="reaction ID" value="UER00436"/>
</dbReference>
<feature type="binding site" evidence="9">
    <location>
        <position position="56"/>
    </location>
    <ligand>
        <name>Zn(2+)</name>
        <dbReference type="ChEBI" id="CHEBI:29105"/>
    </ligand>
</feature>
<keyword evidence="7 9" id="KW-0413">Isomerase</keyword>
<evidence type="ECO:0000313" key="12">
    <source>
        <dbReference type="Proteomes" id="UP000277811"/>
    </source>
</evidence>
<evidence type="ECO:0000259" key="10">
    <source>
        <dbReference type="PROSITE" id="PS51464"/>
    </source>
</evidence>
<dbReference type="SUPFAM" id="SSF53697">
    <property type="entry name" value="SIS domain"/>
    <property type="match status" value="1"/>
</dbReference>
<gene>
    <name evidence="9" type="primary">gmhA</name>
    <name evidence="11" type="ORF">LUCI_4589</name>
</gene>
<feature type="binding site" evidence="9">
    <location>
        <begin position="89"/>
        <end position="90"/>
    </location>
    <ligand>
        <name>substrate</name>
    </ligand>
</feature>
<dbReference type="RefSeq" id="WP_207858327.1">
    <property type="nucleotide sequence ID" value="NZ_UPPP01000116.1"/>
</dbReference>
<keyword evidence="8 9" id="KW-0119">Carbohydrate metabolism</keyword>
<dbReference type="Proteomes" id="UP000277811">
    <property type="component" value="Unassembled WGS sequence"/>
</dbReference>
<comment type="pathway">
    <text evidence="9">Carbohydrate biosynthesis; D-glycero-D-manno-heptose 7-phosphate biosynthesis; D-glycero-alpha-D-manno-heptose 7-phosphate and D-glycero-beta-D-manno-heptose 7-phosphate from sedoheptulose 7-phosphate: step 1/1.</text>
</comment>
<protein>
    <recommendedName>
        <fullName evidence="9">Phosphoheptose isomerase</fullName>
        <ecNumber evidence="9">5.3.1.28</ecNumber>
    </recommendedName>
    <alternativeName>
        <fullName evidence="9">Sedoheptulose 7-phosphate isomerase</fullName>
    </alternativeName>
</protein>
<name>A0A498RDA9_9FIRM</name>
<evidence type="ECO:0000256" key="3">
    <source>
        <dbReference type="ARBA" id="ARBA00009894"/>
    </source>
</evidence>
<comment type="function">
    <text evidence="9">Catalyzes the isomerization of sedoheptulose 7-phosphate in D-glycero-D-manno-heptose 7-phosphate.</text>
</comment>
<evidence type="ECO:0000256" key="2">
    <source>
        <dbReference type="ARBA" id="ARBA00004496"/>
    </source>
</evidence>
<dbReference type="PROSITE" id="PS51464">
    <property type="entry name" value="SIS"/>
    <property type="match status" value="1"/>
</dbReference>
<keyword evidence="5 9" id="KW-0479">Metal-binding</keyword>
<feature type="binding site" evidence="9">
    <location>
        <position position="120"/>
    </location>
    <ligand>
        <name>substrate</name>
    </ligand>
</feature>
<feature type="binding site" evidence="9">
    <location>
        <position position="60"/>
    </location>
    <ligand>
        <name>Zn(2+)</name>
        <dbReference type="ChEBI" id="CHEBI:29105"/>
    </ligand>
</feature>
<dbReference type="EMBL" id="UPPP01000116">
    <property type="protein sequence ID" value="VBB09299.1"/>
    <property type="molecule type" value="Genomic_DNA"/>
</dbReference>
<dbReference type="GO" id="GO:0097367">
    <property type="term" value="F:carbohydrate derivative binding"/>
    <property type="evidence" value="ECO:0007669"/>
    <property type="project" value="InterPro"/>
</dbReference>
<feature type="binding site" evidence="9">
    <location>
        <position position="60"/>
    </location>
    <ligand>
        <name>substrate</name>
    </ligand>
</feature>
<dbReference type="InterPro" id="IPR050099">
    <property type="entry name" value="SIS_GmhA/DiaA_subfam"/>
</dbReference>
<evidence type="ECO:0000313" key="11">
    <source>
        <dbReference type="EMBL" id="VBB09299.1"/>
    </source>
</evidence>
<dbReference type="GO" id="GO:0008968">
    <property type="term" value="F:D-sedoheptulose 7-phosphate isomerase activity"/>
    <property type="evidence" value="ECO:0007669"/>
    <property type="project" value="UniProtKB-UniRule"/>
</dbReference>
<dbReference type="CDD" id="cd05006">
    <property type="entry name" value="SIS_GmhA"/>
    <property type="match status" value="1"/>
</dbReference>
<dbReference type="InterPro" id="IPR046348">
    <property type="entry name" value="SIS_dom_sf"/>
</dbReference>
<keyword evidence="6 9" id="KW-0862">Zinc</keyword>
<evidence type="ECO:0000256" key="1">
    <source>
        <dbReference type="ARBA" id="ARBA00000348"/>
    </source>
</evidence>
<feature type="domain" description="SIS" evidence="10">
    <location>
        <begin position="32"/>
        <end position="184"/>
    </location>
</feature>